<feature type="region of interest" description="Disordered" evidence="1">
    <location>
        <begin position="495"/>
        <end position="530"/>
    </location>
</feature>
<gene>
    <name evidence="4" type="ORF">WJX74_010504</name>
</gene>
<feature type="transmembrane region" description="Helical" evidence="2">
    <location>
        <begin position="604"/>
        <end position="623"/>
    </location>
</feature>
<dbReference type="EMBL" id="JALJOS010000002">
    <property type="protein sequence ID" value="KAK9843334.1"/>
    <property type="molecule type" value="Genomic_DNA"/>
</dbReference>
<feature type="compositionally biased region" description="Polar residues" evidence="1">
    <location>
        <begin position="307"/>
        <end position="323"/>
    </location>
</feature>
<feature type="region of interest" description="Disordered" evidence="1">
    <location>
        <begin position="301"/>
        <end position="323"/>
    </location>
</feature>
<organism evidence="4 5">
    <name type="scientific">Apatococcus lobatus</name>
    <dbReference type="NCBI Taxonomy" id="904363"/>
    <lineage>
        <taxon>Eukaryota</taxon>
        <taxon>Viridiplantae</taxon>
        <taxon>Chlorophyta</taxon>
        <taxon>core chlorophytes</taxon>
        <taxon>Trebouxiophyceae</taxon>
        <taxon>Chlorellales</taxon>
        <taxon>Chlorellaceae</taxon>
        <taxon>Apatococcus</taxon>
    </lineage>
</organism>
<feature type="region of interest" description="Disordered" evidence="1">
    <location>
        <begin position="389"/>
        <end position="415"/>
    </location>
</feature>
<evidence type="ECO:0008006" key="6">
    <source>
        <dbReference type="Google" id="ProtNLM"/>
    </source>
</evidence>
<dbReference type="AlphaFoldDB" id="A0AAW1SBL3"/>
<feature type="compositionally biased region" description="Basic and acidic residues" evidence="1">
    <location>
        <begin position="563"/>
        <end position="578"/>
    </location>
</feature>
<name>A0AAW1SBL3_9CHLO</name>
<feature type="compositionally biased region" description="Polar residues" evidence="1">
    <location>
        <begin position="135"/>
        <end position="146"/>
    </location>
</feature>
<feature type="signal peptide" evidence="3">
    <location>
        <begin position="1"/>
        <end position="27"/>
    </location>
</feature>
<reference evidence="4 5" key="1">
    <citation type="journal article" date="2024" name="Nat. Commun.">
        <title>Phylogenomics reveals the evolutionary origins of lichenization in chlorophyte algae.</title>
        <authorList>
            <person name="Puginier C."/>
            <person name="Libourel C."/>
            <person name="Otte J."/>
            <person name="Skaloud P."/>
            <person name="Haon M."/>
            <person name="Grisel S."/>
            <person name="Petersen M."/>
            <person name="Berrin J.G."/>
            <person name="Delaux P.M."/>
            <person name="Dal Grande F."/>
            <person name="Keller J."/>
        </authorList>
    </citation>
    <scope>NUCLEOTIDE SEQUENCE [LARGE SCALE GENOMIC DNA]</scope>
    <source>
        <strain evidence="4 5">SAG 2145</strain>
    </source>
</reference>
<keyword evidence="2" id="KW-0812">Transmembrane</keyword>
<feature type="chain" id="PRO_5043968400" description="Transmembrane protein" evidence="3">
    <location>
        <begin position="28"/>
        <end position="696"/>
    </location>
</feature>
<evidence type="ECO:0000256" key="2">
    <source>
        <dbReference type="SAM" id="Phobius"/>
    </source>
</evidence>
<feature type="compositionally biased region" description="Polar residues" evidence="1">
    <location>
        <begin position="398"/>
        <end position="413"/>
    </location>
</feature>
<keyword evidence="5" id="KW-1185">Reference proteome</keyword>
<accession>A0AAW1SBL3</accession>
<keyword evidence="2" id="KW-0472">Membrane</keyword>
<evidence type="ECO:0000256" key="3">
    <source>
        <dbReference type="SAM" id="SignalP"/>
    </source>
</evidence>
<feature type="region of interest" description="Disordered" evidence="1">
    <location>
        <begin position="547"/>
        <end position="583"/>
    </location>
</feature>
<feature type="region of interest" description="Disordered" evidence="1">
    <location>
        <begin position="126"/>
        <end position="147"/>
    </location>
</feature>
<proteinExistence type="predicted"/>
<keyword evidence="3" id="KW-0732">Signal</keyword>
<evidence type="ECO:0000313" key="4">
    <source>
        <dbReference type="EMBL" id="KAK9843334.1"/>
    </source>
</evidence>
<evidence type="ECO:0000313" key="5">
    <source>
        <dbReference type="Proteomes" id="UP001438707"/>
    </source>
</evidence>
<comment type="caution">
    <text evidence="4">The sequence shown here is derived from an EMBL/GenBank/DDBJ whole genome shotgun (WGS) entry which is preliminary data.</text>
</comment>
<sequence>MAVSRAAMRLGASTLGALALGLCIGLAASPSSREHLFGGSGLNQSVTDGTSQQTHYSLRELEPVTEEAQTEAATQEADNMAEVLGDEPEDSAIAQVVLRQAAEDQAEGLPFSTEDLLPTLMGSAENDALPAEPQMPNSGSSGVLSSRQKDTCTHDLEQLYGCSELGASSVSESLADRSICCKRLANLTDRGCFCGWGKGEEMRSWVRLLLLDLADVAVQSCQLSVPCSADEGYFQADKEDAGSQSGQDLAHAVHQAVGDMLSDSSQLAQGQVGPSLYPTIPSKRIQSGGLSLDSELPAPYQAARMQSHASPAQSGGRSQSETSLQQYLPMQAAQASEYVVAHPQEIVALLSSDVPRSLATSSQSKQLVLPGTEELQGGLVSMRSNDVEAGGQDLLSDQPETSYGQAASSSQPGDSELTIEVELSGDGSMPSTASLREEGKELLASWFIGQLASDSAPVRTGPRLFGKQDMAPGGSGSLGALVESLVDMMWRSLDSSTSEGDMKVEVTVETSQSKGGRRGGSDASSQSEQPDALAVFDPAVRQGTQLSEEGLPAGNDEQQSHPLGEERRQASAPEEHLVGKGGSEADSFGQWLAEHMQQSAMSSYFFAAGLVLLGLSTALFLYYSCSRMCQTREAPLPCWCYRQIGPLAPIEEEGDEELEKQKSAAFPFSGILSAKDHIAPSLREPLLDTRAALSNV</sequence>
<keyword evidence="2" id="KW-1133">Transmembrane helix</keyword>
<evidence type="ECO:0000256" key="1">
    <source>
        <dbReference type="SAM" id="MobiDB-lite"/>
    </source>
</evidence>
<protein>
    <recommendedName>
        <fullName evidence="6">Transmembrane protein</fullName>
    </recommendedName>
</protein>
<dbReference type="Proteomes" id="UP001438707">
    <property type="component" value="Unassembled WGS sequence"/>
</dbReference>